<dbReference type="Proteomes" id="UP000190675">
    <property type="component" value="Chromosome I"/>
</dbReference>
<evidence type="ECO:0000259" key="1">
    <source>
        <dbReference type="Pfam" id="PF11563"/>
    </source>
</evidence>
<evidence type="ECO:0000313" key="3">
    <source>
        <dbReference type="Proteomes" id="UP000190675"/>
    </source>
</evidence>
<dbReference type="GO" id="GO:0020037">
    <property type="term" value="F:heme binding"/>
    <property type="evidence" value="ECO:0007669"/>
    <property type="project" value="InterPro"/>
</dbReference>
<dbReference type="InterPro" id="IPR039379">
    <property type="entry name" value="Protoglobin_sensor_dom"/>
</dbReference>
<name>A0A1M5UK10_9BRAD</name>
<dbReference type="GO" id="GO:0019825">
    <property type="term" value="F:oxygen binding"/>
    <property type="evidence" value="ECO:0007669"/>
    <property type="project" value="InterPro"/>
</dbReference>
<dbReference type="OrthoDB" id="266313at2"/>
<organism evidence="2 3">
    <name type="scientific">Bradyrhizobium erythrophlei</name>
    <dbReference type="NCBI Taxonomy" id="1437360"/>
    <lineage>
        <taxon>Bacteria</taxon>
        <taxon>Pseudomonadati</taxon>
        <taxon>Pseudomonadota</taxon>
        <taxon>Alphaproteobacteria</taxon>
        <taxon>Hyphomicrobiales</taxon>
        <taxon>Nitrobacteraceae</taxon>
        <taxon>Bradyrhizobium</taxon>
    </lineage>
</organism>
<dbReference type="CDD" id="cd01068">
    <property type="entry name" value="globin_sensor"/>
    <property type="match status" value="1"/>
</dbReference>
<dbReference type="Gene3D" id="1.10.490.10">
    <property type="entry name" value="Globins"/>
    <property type="match status" value="1"/>
</dbReference>
<dbReference type="InterPro" id="IPR044398">
    <property type="entry name" value="Globin-sensor_dom"/>
</dbReference>
<gene>
    <name evidence="2" type="ORF">SAMN05444169_8458</name>
</gene>
<sequence length="203" mass="22572">MSPDWNAIRLDLLGVDEAMRATLREMRPFFARVLPDILARFYDKVRQYDPSCGIPGEDAMQDAIRMQLQHWNLIGGGEFGLAYISSIARFCELNQRAGVAPQWYIGCRLMFVADQLIRAVETEVQVPDGVTAAQAARDKKAEMVKAIAKANMLDTEYMVAHCLGANREARNDSVTDAGDRFRASITLLMNASSEPERSGRAVA</sequence>
<dbReference type="InterPro" id="IPR012292">
    <property type="entry name" value="Globin/Proto"/>
</dbReference>
<dbReference type="Pfam" id="PF11563">
    <property type="entry name" value="Protoglobin"/>
    <property type="match status" value="1"/>
</dbReference>
<evidence type="ECO:0000313" key="2">
    <source>
        <dbReference type="EMBL" id="SHH63003.1"/>
    </source>
</evidence>
<reference evidence="2 3" key="1">
    <citation type="submission" date="2016-11" db="EMBL/GenBank/DDBJ databases">
        <authorList>
            <person name="Jaros S."/>
            <person name="Januszkiewicz K."/>
            <person name="Wedrychowicz H."/>
        </authorList>
    </citation>
    <scope>NUCLEOTIDE SEQUENCE [LARGE SCALE GENOMIC DNA]</scope>
    <source>
        <strain evidence="2 3">GAS242</strain>
    </source>
</reference>
<proteinExistence type="predicted"/>
<dbReference type="InterPro" id="IPR009050">
    <property type="entry name" value="Globin-like_sf"/>
</dbReference>
<dbReference type="SUPFAM" id="SSF46458">
    <property type="entry name" value="Globin-like"/>
    <property type="match status" value="1"/>
</dbReference>
<dbReference type="AlphaFoldDB" id="A0A1M5UK10"/>
<protein>
    <submittedName>
        <fullName evidence="2">Protoglobin</fullName>
    </submittedName>
</protein>
<dbReference type="EMBL" id="LT670818">
    <property type="protein sequence ID" value="SHH63003.1"/>
    <property type="molecule type" value="Genomic_DNA"/>
</dbReference>
<accession>A0A1M5UK10</accession>
<dbReference type="RefSeq" id="WP_079571864.1">
    <property type="nucleotide sequence ID" value="NZ_LT670818.1"/>
</dbReference>
<feature type="domain" description="Globin-sensor" evidence="1">
    <location>
        <begin position="9"/>
        <end position="163"/>
    </location>
</feature>